<sequence>MHGIAASQPYVIALFLLWAGLMKLLSRRMRAQAGQTALARLTGPARAVPVLWLVGLAELAVAAALLLPPAHALEGAAAALLAAGFLAYLTYAYVAAPTSSCGCLGTHSRPVDVRAFARAGLLLAAGLVATGAGPHAPLPALVVLEVAALLALSAELDRHWLTPLRRLLVRVRRPLAVPPLRDVPLQISLHLLHRSPAFCSASARLTSDIRETWDEDGVRFVVYGADRRSAVFAIPLSGDDPTAVRVALA</sequence>
<feature type="domain" description="Methylamine utilisation protein MauE" evidence="6">
    <location>
        <begin position="6"/>
        <end position="129"/>
    </location>
</feature>
<keyword evidence="8" id="KW-1185">Reference proteome</keyword>
<dbReference type="RefSeq" id="WP_393165226.1">
    <property type="nucleotide sequence ID" value="NZ_JBICRM010000007.1"/>
</dbReference>
<dbReference type="Pfam" id="PF07291">
    <property type="entry name" value="MauE"/>
    <property type="match status" value="1"/>
</dbReference>
<reference evidence="7 8" key="1">
    <citation type="submission" date="2024-10" db="EMBL/GenBank/DDBJ databases">
        <authorList>
            <person name="Topkara A.R."/>
            <person name="Saygin H."/>
        </authorList>
    </citation>
    <scope>NUCLEOTIDE SEQUENCE [LARGE SCALE GENOMIC DNA]</scope>
    <source>
        <strain evidence="7 8">M3C6</strain>
    </source>
</reference>
<dbReference type="InterPro" id="IPR009908">
    <property type="entry name" value="Methylamine_util_MauE"/>
</dbReference>
<gene>
    <name evidence="7" type="ORF">ACFLIM_14040</name>
</gene>
<comment type="subcellular location">
    <subcellularLocation>
        <location evidence="1">Membrane</location>
        <topology evidence="1">Multi-pass membrane protein</topology>
    </subcellularLocation>
</comment>
<feature type="transmembrane region" description="Helical" evidence="5">
    <location>
        <begin position="115"/>
        <end position="132"/>
    </location>
</feature>
<feature type="transmembrane region" description="Helical" evidence="5">
    <location>
        <begin position="73"/>
        <end position="94"/>
    </location>
</feature>
<evidence type="ECO:0000313" key="8">
    <source>
        <dbReference type="Proteomes" id="UP001603978"/>
    </source>
</evidence>
<evidence type="ECO:0000256" key="1">
    <source>
        <dbReference type="ARBA" id="ARBA00004141"/>
    </source>
</evidence>
<feature type="transmembrane region" description="Helical" evidence="5">
    <location>
        <begin position="47"/>
        <end position="67"/>
    </location>
</feature>
<evidence type="ECO:0000256" key="5">
    <source>
        <dbReference type="SAM" id="Phobius"/>
    </source>
</evidence>
<dbReference type="Proteomes" id="UP001603978">
    <property type="component" value="Unassembled WGS sequence"/>
</dbReference>
<keyword evidence="3 5" id="KW-1133">Transmembrane helix</keyword>
<comment type="caution">
    <text evidence="7">The sequence shown here is derived from an EMBL/GenBank/DDBJ whole genome shotgun (WGS) entry which is preliminary data.</text>
</comment>
<protein>
    <submittedName>
        <fullName evidence="7">MauE/DoxX family redox-associated membrane protein</fullName>
    </submittedName>
</protein>
<evidence type="ECO:0000256" key="3">
    <source>
        <dbReference type="ARBA" id="ARBA00022989"/>
    </source>
</evidence>
<proteinExistence type="predicted"/>
<keyword evidence="4 5" id="KW-0472">Membrane</keyword>
<keyword evidence="2 5" id="KW-0812">Transmembrane</keyword>
<dbReference type="EMBL" id="JBICRM010000007">
    <property type="protein sequence ID" value="MFG1704307.1"/>
    <property type="molecule type" value="Genomic_DNA"/>
</dbReference>
<evidence type="ECO:0000313" key="7">
    <source>
        <dbReference type="EMBL" id="MFG1704307.1"/>
    </source>
</evidence>
<name>A0ABW7AAD4_9ACTN</name>
<evidence type="ECO:0000259" key="6">
    <source>
        <dbReference type="Pfam" id="PF07291"/>
    </source>
</evidence>
<evidence type="ECO:0000256" key="2">
    <source>
        <dbReference type="ARBA" id="ARBA00022692"/>
    </source>
</evidence>
<organism evidence="7 8">
    <name type="scientific">Nonomuraea marmarensis</name>
    <dbReference type="NCBI Taxonomy" id="3351344"/>
    <lineage>
        <taxon>Bacteria</taxon>
        <taxon>Bacillati</taxon>
        <taxon>Actinomycetota</taxon>
        <taxon>Actinomycetes</taxon>
        <taxon>Streptosporangiales</taxon>
        <taxon>Streptosporangiaceae</taxon>
        <taxon>Nonomuraea</taxon>
    </lineage>
</organism>
<feature type="transmembrane region" description="Helical" evidence="5">
    <location>
        <begin position="6"/>
        <end position="26"/>
    </location>
</feature>
<evidence type="ECO:0000256" key="4">
    <source>
        <dbReference type="ARBA" id="ARBA00023136"/>
    </source>
</evidence>
<accession>A0ABW7AAD4</accession>